<protein>
    <submittedName>
        <fullName evidence="2">Uncharacterized protein</fullName>
    </submittedName>
</protein>
<keyword evidence="3" id="KW-1185">Reference proteome</keyword>
<dbReference type="InterPro" id="IPR036028">
    <property type="entry name" value="SH3-like_dom_sf"/>
</dbReference>
<evidence type="ECO:0000313" key="2">
    <source>
        <dbReference type="Ensembl" id="ENSHHUP00000016592.1"/>
    </source>
</evidence>
<reference evidence="2" key="3">
    <citation type="submission" date="2025-09" db="UniProtKB">
        <authorList>
            <consortium name="Ensembl"/>
        </authorList>
    </citation>
    <scope>IDENTIFICATION</scope>
</reference>
<name>A0A4W5KJJ5_9TELE</name>
<dbReference type="STRING" id="62062.ENSHHUP00000016592"/>
<dbReference type="InterPro" id="IPR039801">
    <property type="entry name" value="EPS8-like"/>
</dbReference>
<reference evidence="2" key="2">
    <citation type="submission" date="2025-08" db="UniProtKB">
        <authorList>
            <consortium name="Ensembl"/>
        </authorList>
    </citation>
    <scope>IDENTIFICATION</scope>
</reference>
<organism evidence="2 3">
    <name type="scientific">Hucho hucho</name>
    <name type="common">huchen</name>
    <dbReference type="NCBI Taxonomy" id="62062"/>
    <lineage>
        <taxon>Eukaryota</taxon>
        <taxon>Metazoa</taxon>
        <taxon>Chordata</taxon>
        <taxon>Craniata</taxon>
        <taxon>Vertebrata</taxon>
        <taxon>Euteleostomi</taxon>
        <taxon>Actinopterygii</taxon>
        <taxon>Neopterygii</taxon>
        <taxon>Teleostei</taxon>
        <taxon>Protacanthopterygii</taxon>
        <taxon>Salmoniformes</taxon>
        <taxon>Salmonidae</taxon>
        <taxon>Salmoninae</taxon>
        <taxon>Hucho</taxon>
    </lineage>
</organism>
<feature type="region of interest" description="Disordered" evidence="1">
    <location>
        <begin position="41"/>
        <end position="84"/>
    </location>
</feature>
<evidence type="ECO:0000313" key="3">
    <source>
        <dbReference type="Proteomes" id="UP000314982"/>
    </source>
</evidence>
<dbReference type="GO" id="GO:0031982">
    <property type="term" value="C:vesicle"/>
    <property type="evidence" value="ECO:0007669"/>
    <property type="project" value="TreeGrafter"/>
</dbReference>
<dbReference type="Ensembl" id="ENSHHUT00000017191.1">
    <property type="protein sequence ID" value="ENSHHUP00000016592.1"/>
    <property type="gene ID" value="ENSHHUG00000010349.1"/>
</dbReference>
<accession>A0A4W5KJJ5</accession>
<dbReference type="GeneTree" id="ENSGT00940000160990"/>
<dbReference type="GO" id="GO:1900029">
    <property type="term" value="P:positive regulation of ruffle assembly"/>
    <property type="evidence" value="ECO:0007669"/>
    <property type="project" value="TreeGrafter"/>
</dbReference>
<evidence type="ECO:0000256" key="1">
    <source>
        <dbReference type="SAM" id="MobiDB-lite"/>
    </source>
</evidence>
<dbReference type="AlphaFoldDB" id="A0A4W5KJJ5"/>
<dbReference type="PANTHER" id="PTHR12287">
    <property type="entry name" value="EPIDERMAL GROWTH FACTOR RECEPTOR KINASE SUBSTRATE EPS8-RELATED PROTEIN"/>
    <property type="match status" value="1"/>
</dbReference>
<dbReference type="SUPFAM" id="SSF50044">
    <property type="entry name" value="SH3-domain"/>
    <property type="match status" value="1"/>
</dbReference>
<dbReference type="PANTHER" id="PTHR12287:SF20">
    <property type="entry name" value="EPIDERMAL GROWTH FACTOR RECEPTOR KINASE SUBSTRATE 8-LIKE PROTEIN 2"/>
    <property type="match status" value="1"/>
</dbReference>
<reference evidence="3" key="1">
    <citation type="submission" date="2018-06" db="EMBL/GenBank/DDBJ databases">
        <title>Genome assembly of Danube salmon.</title>
        <authorList>
            <person name="Macqueen D.J."/>
            <person name="Gundappa M.K."/>
        </authorList>
    </citation>
    <scope>NUCLEOTIDE SEQUENCE [LARGE SCALE GENOMIC DNA]</scope>
</reference>
<dbReference type="GO" id="GO:0035023">
    <property type="term" value="P:regulation of Rho protein signal transduction"/>
    <property type="evidence" value="ECO:0007669"/>
    <property type="project" value="TreeGrafter"/>
</dbReference>
<dbReference type="GO" id="GO:0003779">
    <property type="term" value="F:actin binding"/>
    <property type="evidence" value="ECO:0007669"/>
    <property type="project" value="TreeGrafter"/>
</dbReference>
<dbReference type="GO" id="GO:0032587">
    <property type="term" value="C:ruffle membrane"/>
    <property type="evidence" value="ECO:0007669"/>
    <property type="project" value="TreeGrafter"/>
</dbReference>
<dbReference type="Proteomes" id="UP000314982">
    <property type="component" value="Unassembled WGS sequence"/>
</dbReference>
<proteinExistence type="predicted"/>
<dbReference type="GO" id="GO:0007266">
    <property type="term" value="P:Rho protein signal transduction"/>
    <property type="evidence" value="ECO:0007669"/>
    <property type="project" value="TreeGrafter"/>
</dbReference>
<sequence>MTVFELLGDGWTRPRADWPQDQCASTYFPKFRNGWEPPAELFRTSPWETEGSVEPPMSFTSSMSPHKSEEFFGTQSSSSSNGSYNGLASSSRKYAKICYHFVARNANELSVLQDEVLEVRHLYYNTVSSAGRGARGTTSIL</sequence>